<sequence>MWAWKGIIEKAIAIVISGSGVGVLGINNLSSGGGDSKQVRSVNIKAGWGKEIYKKAENEDLSNLKGSSGANGWKVEKNGKYKWEGQWKYLGGDSKQSWWILKKDESECWGLVVEGAWQGNKWKWGGSDGTKKWRRIKGEVKEDKCKLTLWKKRWIYDGSKWTKEDNSVNWLR</sequence>
<dbReference type="Proteomes" id="UP000009005">
    <property type="component" value="Chromosome"/>
</dbReference>
<evidence type="ECO:0000313" key="1">
    <source>
        <dbReference type="EMBL" id="AFN65290.1"/>
    </source>
</evidence>
<proteinExistence type="predicted"/>
<name>I6ZJC6_MYCWM</name>
<gene>
    <name evidence="1" type="ordered locus">WEN_02525</name>
</gene>
<accession>I6ZJC6</accession>
<dbReference type="PATRIC" id="fig|1197325.3.peg.545"/>
<evidence type="ECO:0000313" key="2">
    <source>
        <dbReference type="Proteomes" id="UP000009005"/>
    </source>
</evidence>
<dbReference type="KEGG" id="mwe:WEN_02525"/>
<dbReference type="AlphaFoldDB" id="I6ZJC6"/>
<reference evidence="1 2" key="1">
    <citation type="journal article" date="2012" name="J. Bacteriol.">
        <title>Complete genome sequence of Mycoplasma wenyonii strain Massachusetts.</title>
        <authorList>
            <person name="Dos Santos A.P."/>
            <person name="Guimaraes A.M."/>
            <person name="do Nascimento N.C."/>
            <person name="Sanmiguel P.J."/>
            <person name="Messick J.B."/>
        </authorList>
    </citation>
    <scope>NUCLEOTIDE SEQUENCE [LARGE SCALE GENOMIC DNA]</scope>
    <source>
        <strain evidence="1 2">Massachusetts</strain>
    </source>
</reference>
<organism evidence="1 2">
    <name type="scientific">Mycoplasma wenyonii (strain Massachusetts)</name>
    <name type="common">Eperythrozoon wenyonii</name>
    <dbReference type="NCBI Taxonomy" id="1197325"/>
    <lineage>
        <taxon>Bacteria</taxon>
        <taxon>Bacillati</taxon>
        <taxon>Mycoplasmatota</taxon>
        <taxon>Mollicutes</taxon>
        <taxon>Mycoplasmataceae</taxon>
        <taxon>Mycoplasma</taxon>
    </lineage>
</organism>
<dbReference type="HOGENOM" id="CLU_1823263_0_0_14"/>
<protein>
    <submittedName>
        <fullName evidence="1">Uncharacterized protein</fullName>
    </submittedName>
</protein>
<dbReference type="EMBL" id="CP003703">
    <property type="protein sequence ID" value="AFN65290.1"/>
    <property type="molecule type" value="Genomic_DNA"/>
</dbReference>
<dbReference type="RefSeq" id="WP_014850000.1">
    <property type="nucleotide sequence ID" value="NC_018149.1"/>
</dbReference>
<keyword evidence="2" id="KW-1185">Reference proteome</keyword>